<dbReference type="CDD" id="cd00093">
    <property type="entry name" value="HTH_XRE"/>
    <property type="match status" value="1"/>
</dbReference>
<dbReference type="AlphaFoldDB" id="A0A7S9E0C3"/>
<gene>
    <name evidence="2" type="ORF">IT774_11705</name>
</gene>
<dbReference type="KEGG" id="smaa:IT774_11705"/>
<sequence length="192" mass="20884">MKINSKLVVELRKQKAWSQQQLSIVSGVSLRTIQRVENEGNASLETVKSLASAFETEIQSITQQPAKVKTFRGSALATMAFFTTIIFGVLATSSTTAATGIEIQSDAVRQSHDKTETKFEGGVSVFIPASMAFEISTIEKSEVLADEPYQLRLVSENMKLAILDARIINTDEGIMIIANEAKFSSGSHHKSG</sequence>
<name>A0A7S9E0C3_9ALTE</name>
<evidence type="ECO:0000313" key="3">
    <source>
        <dbReference type="Proteomes" id="UP000595095"/>
    </source>
</evidence>
<dbReference type="Gene3D" id="1.10.260.40">
    <property type="entry name" value="lambda repressor-like DNA-binding domains"/>
    <property type="match status" value="1"/>
</dbReference>
<proteinExistence type="predicted"/>
<dbReference type="SUPFAM" id="SSF47413">
    <property type="entry name" value="lambda repressor-like DNA-binding domains"/>
    <property type="match status" value="1"/>
</dbReference>
<dbReference type="EMBL" id="CP064795">
    <property type="protein sequence ID" value="QPG07214.1"/>
    <property type="molecule type" value="Genomic_DNA"/>
</dbReference>
<accession>A0A7S9E0C3</accession>
<evidence type="ECO:0000313" key="2">
    <source>
        <dbReference type="EMBL" id="QPG07214.1"/>
    </source>
</evidence>
<feature type="domain" description="HTH cro/C1-type" evidence="1">
    <location>
        <begin position="8"/>
        <end position="61"/>
    </location>
</feature>
<protein>
    <submittedName>
        <fullName evidence="2">Helix-turn-helix transcriptional regulator</fullName>
    </submittedName>
</protein>
<dbReference type="GO" id="GO:0003677">
    <property type="term" value="F:DNA binding"/>
    <property type="evidence" value="ECO:0007669"/>
    <property type="project" value="InterPro"/>
</dbReference>
<dbReference type="InterPro" id="IPR001387">
    <property type="entry name" value="Cro/C1-type_HTH"/>
</dbReference>
<dbReference type="SMART" id="SM00530">
    <property type="entry name" value="HTH_XRE"/>
    <property type="match status" value="1"/>
</dbReference>
<dbReference type="Pfam" id="PF01381">
    <property type="entry name" value="HTH_3"/>
    <property type="match status" value="1"/>
</dbReference>
<dbReference type="Proteomes" id="UP000595095">
    <property type="component" value="Chromosome"/>
</dbReference>
<keyword evidence="3" id="KW-1185">Reference proteome</keyword>
<evidence type="ECO:0000259" key="1">
    <source>
        <dbReference type="PROSITE" id="PS50943"/>
    </source>
</evidence>
<organism evidence="2 3">
    <name type="scientific">Salinimonas marina</name>
    <dbReference type="NCBI Taxonomy" id="2785918"/>
    <lineage>
        <taxon>Bacteria</taxon>
        <taxon>Pseudomonadati</taxon>
        <taxon>Pseudomonadota</taxon>
        <taxon>Gammaproteobacteria</taxon>
        <taxon>Alteromonadales</taxon>
        <taxon>Alteromonadaceae</taxon>
        <taxon>Alteromonas/Salinimonas group</taxon>
        <taxon>Salinimonas</taxon>
    </lineage>
</organism>
<reference evidence="2 3" key="1">
    <citation type="submission" date="2020-11" db="EMBL/GenBank/DDBJ databases">
        <title>Complete genome sequence for Salinimonas sp. strain G2-b.</title>
        <authorList>
            <person name="Park S.-J."/>
        </authorList>
    </citation>
    <scope>NUCLEOTIDE SEQUENCE [LARGE SCALE GENOMIC DNA]</scope>
    <source>
        <strain evidence="2 3">G2-b</strain>
    </source>
</reference>
<dbReference type="InterPro" id="IPR010982">
    <property type="entry name" value="Lambda_DNA-bd_dom_sf"/>
</dbReference>
<dbReference type="PROSITE" id="PS50943">
    <property type="entry name" value="HTH_CROC1"/>
    <property type="match status" value="1"/>
</dbReference>